<dbReference type="Gene3D" id="1.10.150.240">
    <property type="entry name" value="Putative phosphatase, domain 2"/>
    <property type="match status" value="1"/>
</dbReference>
<proteinExistence type="predicted"/>
<dbReference type="EMBL" id="MU157832">
    <property type="protein sequence ID" value="KAF9532326.1"/>
    <property type="molecule type" value="Genomic_DNA"/>
</dbReference>
<sequence length="225" mass="25306">MLKVVIFDIGGVVMQSPFVAIGEYERGLSLPVNYINCSITGRGSQGAWAKFERGEIELFQFYRDFGKELSDSVNGNIWYKEYCNRRGLECPPLPSELTVDGRELFGAMMRAASRYDQHMRHALLKLRIAGQHKLVALTNNFARVDIPVEEATFLGWDDGPTPNHLRGLFDDFCDSSSLGMRKPEARFYLLACERSGIEPSEAVFLDDIGLNLKSAKALGMETIRK</sequence>
<dbReference type="Gene3D" id="3.40.50.1000">
    <property type="entry name" value="HAD superfamily/HAD-like"/>
    <property type="match status" value="1"/>
</dbReference>
<dbReference type="Pfam" id="PF00702">
    <property type="entry name" value="Hydrolase"/>
    <property type="match status" value="1"/>
</dbReference>
<dbReference type="SUPFAM" id="SSF56784">
    <property type="entry name" value="HAD-like"/>
    <property type="match status" value="1"/>
</dbReference>
<dbReference type="PANTHER" id="PTHR47829:SF1">
    <property type="entry name" value="HAD FAMILY PHOSPHATASE"/>
    <property type="match status" value="1"/>
</dbReference>
<keyword evidence="2" id="KW-1185">Reference proteome</keyword>
<protein>
    <submittedName>
        <fullName evidence="1">HAD-like domain-containing protein</fullName>
    </submittedName>
</protein>
<dbReference type="Proteomes" id="UP000807306">
    <property type="component" value="Unassembled WGS sequence"/>
</dbReference>
<dbReference type="PANTHER" id="PTHR47829">
    <property type="entry name" value="HYDROLASE, PUTATIVE (AFU_ORTHOLOGUE AFUA_1G12880)-RELATED"/>
    <property type="match status" value="1"/>
</dbReference>
<dbReference type="SFLD" id="SFLDS00003">
    <property type="entry name" value="Haloacid_Dehalogenase"/>
    <property type="match status" value="1"/>
</dbReference>
<evidence type="ECO:0000313" key="2">
    <source>
        <dbReference type="Proteomes" id="UP000807306"/>
    </source>
</evidence>
<evidence type="ECO:0000313" key="1">
    <source>
        <dbReference type="EMBL" id="KAF9532326.1"/>
    </source>
</evidence>
<dbReference type="CDD" id="cd02603">
    <property type="entry name" value="HAD_sEH-N_like"/>
    <property type="match status" value="1"/>
</dbReference>
<organism evidence="1 2">
    <name type="scientific">Crepidotus variabilis</name>
    <dbReference type="NCBI Taxonomy" id="179855"/>
    <lineage>
        <taxon>Eukaryota</taxon>
        <taxon>Fungi</taxon>
        <taxon>Dikarya</taxon>
        <taxon>Basidiomycota</taxon>
        <taxon>Agaricomycotina</taxon>
        <taxon>Agaricomycetes</taxon>
        <taxon>Agaricomycetidae</taxon>
        <taxon>Agaricales</taxon>
        <taxon>Agaricineae</taxon>
        <taxon>Crepidotaceae</taxon>
        <taxon>Crepidotus</taxon>
    </lineage>
</organism>
<gene>
    <name evidence="1" type="ORF">CPB83DRAFT_867644</name>
</gene>
<reference evidence="1" key="1">
    <citation type="submission" date="2020-11" db="EMBL/GenBank/DDBJ databases">
        <authorList>
            <consortium name="DOE Joint Genome Institute"/>
            <person name="Ahrendt S."/>
            <person name="Riley R."/>
            <person name="Andreopoulos W."/>
            <person name="Labutti K."/>
            <person name="Pangilinan J."/>
            <person name="Ruiz-Duenas F.J."/>
            <person name="Barrasa J.M."/>
            <person name="Sanchez-Garcia M."/>
            <person name="Camarero S."/>
            <person name="Miyauchi S."/>
            <person name="Serrano A."/>
            <person name="Linde D."/>
            <person name="Babiker R."/>
            <person name="Drula E."/>
            <person name="Ayuso-Fernandez I."/>
            <person name="Pacheco R."/>
            <person name="Padilla G."/>
            <person name="Ferreira P."/>
            <person name="Barriuso J."/>
            <person name="Kellner H."/>
            <person name="Castanera R."/>
            <person name="Alfaro M."/>
            <person name="Ramirez L."/>
            <person name="Pisabarro A.G."/>
            <person name="Kuo A."/>
            <person name="Tritt A."/>
            <person name="Lipzen A."/>
            <person name="He G."/>
            <person name="Yan M."/>
            <person name="Ng V."/>
            <person name="Cullen D."/>
            <person name="Martin F."/>
            <person name="Rosso M.-N."/>
            <person name="Henrissat B."/>
            <person name="Hibbett D."/>
            <person name="Martinez A.T."/>
            <person name="Grigoriev I.V."/>
        </authorList>
    </citation>
    <scope>NUCLEOTIDE SEQUENCE</scope>
    <source>
        <strain evidence="1">CBS 506.95</strain>
    </source>
</reference>
<dbReference type="InterPro" id="IPR023198">
    <property type="entry name" value="PGP-like_dom2"/>
</dbReference>
<accession>A0A9P6ENH4</accession>
<dbReference type="PRINTS" id="PR00413">
    <property type="entry name" value="HADHALOGNASE"/>
</dbReference>
<dbReference type="InterPro" id="IPR036412">
    <property type="entry name" value="HAD-like_sf"/>
</dbReference>
<dbReference type="OrthoDB" id="1694274at2759"/>
<dbReference type="SFLD" id="SFLDG01129">
    <property type="entry name" value="C1.5:_HAD__Beta-PGM__Phosphata"/>
    <property type="match status" value="1"/>
</dbReference>
<name>A0A9P6ENH4_9AGAR</name>
<dbReference type="InterPro" id="IPR023214">
    <property type="entry name" value="HAD_sf"/>
</dbReference>
<dbReference type="InterPro" id="IPR052898">
    <property type="entry name" value="ACAD10-like"/>
</dbReference>
<dbReference type="GO" id="GO:0016791">
    <property type="term" value="F:phosphatase activity"/>
    <property type="evidence" value="ECO:0007669"/>
    <property type="project" value="UniProtKB-ARBA"/>
</dbReference>
<comment type="caution">
    <text evidence="1">The sequence shown here is derived from an EMBL/GenBank/DDBJ whole genome shotgun (WGS) entry which is preliminary data.</text>
</comment>
<dbReference type="InterPro" id="IPR006439">
    <property type="entry name" value="HAD-SF_hydro_IA"/>
</dbReference>
<dbReference type="NCBIfam" id="TIGR01509">
    <property type="entry name" value="HAD-SF-IA-v3"/>
    <property type="match status" value="1"/>
</dbReference>
<dbReference type="AlphaFoldDB" id="A0A9P6ENH4"/>